<dbReference type="SUPFAM" id="SSF103190">
    <property type="entry name" value="Sensory domain-like"/>
    <property type="match status" value="1"/>
</dbReference>
<evidence type="ECO:0000256" key="8">
    <source>
        <dbReference type="ARBA" id="ARBA00022741"/>
    </source>
</evidence>
<comment type="caution">
    <text evidence="17">The sequence shown here is derived from an EMBL/GenBank/DDBJ whole genome shotgun (WGS) entry which is preliminary data.</text>
</comment>
<dbReference type="EC" id="2.7.13.3" evidence="3"/>
<dbReference type="AlphaFoldDB" id="A0A7C3DZE2"/>
<reference evidence="17" key="1">
    <citation type="journal article" date="2020" name="mSystems">
        <title>Genome- and Community-Level Interaction Insights into Carbon Utilization and Element Cycling Functions of Hydrothermarchaeota in Hydrothermal Sediment.</title>
        <authorList>
            <person name="Zhou Z."/>
            <person name="Liu Y."/>
            <person name="Xu W."/>
            <person name="Pan J."/>
            <person name="Luo Z.H."/>
            <person name="Li M."/>
        </authorList>
    </citation>
    <scope>NUCLEOTIDE SEQUENCE [LARGE SCALE GENOMIC DNA]</scope>
    <source>
        <strain evidence="17">SpSt-503</strain>
    </source>
</reference>
<dbReference type="Gene3D" id="3.30.565.10">
    <property type="entry name" value="Histidine kinase-like ATPase, C-terminal domain"/>
    <property type="match status" value="1"/>
</dbReference>
<evidence type="ECO:0000256" key="9">
    <source>
        <dbReference type="ARBA" id="ARBA00022777"/>
    </source>
</evidence>
<evidence type="ECO:0000256" key="4">
    <source>
        <dbReference type="ARBA" id="ARBA00022475"/>
    </source>
</evidence>
<dbReference type="InterPro" id="IPR004358">
    <property type="entry name" value="Sig_transdc_His_kin-like_C"/>
</dbReference>
<feature type="transmembrane region" description="Helical" evidence="14">
    <location>
        <begin position="12"/>
        <end position="35"/>
    </location>
</feature>
<evidence type="ECO:0000256" key="1">
    <source>
        <dbReference type="ARBA" id="ARBA00000085"/>
    </source>
</evidence>
<dbReference type="Pfam" id="PF02518">
    <property type="entry name" value="HATPase_c"/>
    <property type="match status" value="1"/>
</dbReference>
<keyword evidence="8" id="KW-0547">Nucleotide-binding</keyword>
<evidence type="ECO:0000256" key="13">
    <source>
        <dbReference type="SAM" id="Coils"/>
    </source>
</evidence>
<evidence type="ECO:0000256" key="6">
    <source>
        <dbReference type="ARBA" id="ARBA00022679"/>
    </source>
</evidence>
<organism evidence="17">
    <name type="scientific">Gracilinema caldarium</name>
    <dbReference type="NCBI Taxonomy" id="215591"/>
    <lineage>
        <taxon>Bacteria</taxon>
        <taxon>Pseudomonadati</taxon>
        <taxon>Spirochaetota</taxon>
        <taxon>Spirochaetia</taxon>
        <taxon>Spirochaetales</taxon>
        <taxon>Breznakiellaceae</taxon>
        <taxon>Gracilinema</taxon>
    </lineage>
</organism>
<evidence type="ECO:0000259" key="16">
    <source>
        <dbReference type="PROSITE" id="PS50113"/>
    </source>
</evidence>
<evidence type="ECO:0000256" key="10">
    <source>
        <dbReference type="ARBA" id="ARBA00022840"/>
    </source>
</evidence>
<dbReference type="GO" id="GO:0000155">
    <property type="term" value="F:phosphorelay sensor kinase activity"/>
    <property type="evidence" value="ECO:0007669"/>
    <property type="project" value="InterPro"/>
</dbReference>
<dbReference type="CDD" id="cd00082">
    <property type="entry name" value="HisKA"/>
    <property type="match status" value="1"/>
</dbReference>
<dbReference type="PRINTS" id="PR00344">
    <property type="entry name" value="BCTRLSENSOR"/>
</dbReference>
<keyword evidence="6" id="KW-0808">Transferase</keyword>
<protein>
    <recommendedName>
        <fullName evidence="3">histidine kinase</fullName>
        <ecNumber evidence="3">2.7.13.3</ecNumber>
    </recommendedName>
</protein>
<dbReference type="PROSITE" id="PS50113">
    <property type="entry name" value="PAC"/>
    <property type="match status" value="1"/>
</dbReference>
<dbReference type="SMART" id="SM00387">
    <property type="entry name" value="HATPase_c"/>
    <property type="match status" value="1"/>
</dbReference>
<accession>A0A7C3DZE2</accession>
<evidence type="ECO:0000256" key="12">
    <source>
        <dbReference type="ARBA" id="ARBA00023012"/>
    </source>
</evidence>
<dbReference type="RefSeq" id="WP_304241493.1">
    <property type="nucleotide sequence ID" value="NZ_JAJUIP010000029.1"/>
</dbReference>
<evidence type="ECO:0000313" key="17">
    <source>
        <dbReference type="EMBL" id="HFH28148.1"/>
    </source>
</evidence>
<dbReference type="Gene3D" id="1.10.287.130">
    <property type="match status" value="1"/>
</dbReference>
<dbReference type="PROSITE" id="PS50109">
    <property type="entry name" value="HIS_KIN"/>
    <property type="match status" value="1"/>
</dbReference>
<dbReference type="InterPro" id="IPR029150">
    <property type="entry name" value="dCache_3"/>
</dbReference>
<feature type="coiled-coil region" evidence="13">
    <location>
        <begin position="466"/>
        <end position="504"/>
    </location>
</feature>
<keyword evidence="10" id="KW-0067">ATP-binding</keyword>
<evidence type="ECO:0000256" key="5">
    <source>
        <dbReference type="ARBA" id="ARBA00022553"/>
    </source>
</evidence>
<keyword evidence="9" id="KW-0418">Kinase</keyword>
<dbReference type="Pfam" id="PF14827">
    <property type="entry name" value="dCache_3"/>
    <property type="match status" value="1"/>
</dbReference>
<dbReference type="SUPFAM" id="SSF55785">
    <property type="entry name" value="PYP-like sensor domain (PAS domain)"/>
    <property type="match status" value="1"/>
</dbReference>
<keyword evidence="4" id="KW-1003">Cell membrane</keyword>
<keyword evidence="11 14" id="KW-1133">Transmembrane helix</keyword>
<evidence type="ECO:0000256" key="3">
    <source>
        <dbReference type="ARBA" id="ARBA00012438"/>
    </source>
</evidence>
<keyword evidence="5" id="KW-0597">Phosphoprotein</keyword>
<dbReference type="SUPFAM" id="SSF55874">
    <property type="entry name" value="ATPase domain of HSP90 chaperone/DNA topoisomerase II/histidine kinase"/>
    <property type="match status" value="1"/>
</dbReference>
<dbReference type="GO" id="GO:0005524">
    <property type="term" value="F:ATP binding"/>
    <property type="evidence" value="ECO:0007669"/>
    <property type="project" value="UniProtKB-KW"/>
</dbReference>
<evidence type="ECO:0000256" key="14">
    <source>
        <dbReference type="SAM" id="Phobius"/>
    </source>
</evidence>
<keyword evidence="7 14" id="KW-0812">Transmembrane</keyword>
<evidence type="ECO:0000256" key="2">
    <source>
        <dbReference type="ARBA" id="ARBA00004651"/>
    </source>
</evidence>
<dbReference type="EMBL" id="DSVL01000041">
    <property type="protein sequence ID" value="HFH28148.1"/>
    <property type="molecule type" value="Genomic_DNA"/>
</dbReference>
<dbReference type="InterPro" id="IPR036097">
    <property type="entry name" value="HisK_dim/P_sf"/>
</dbReference>
<dbReference type="Pfam" id="PF08448">
    <property type="entry name" value="PAS_4"/>
    <property type="match status" value="1"/>
</dbReference>
<keyword evidence="14" id="KW-0472">Membrane</keyword>
<dbReference type="SMART" id="SM00388">
    <property type="entry name" value="HisKA"/>
    <property type="match status" value="1"/>
</dbReference>
<gene>
    <name evidence="17" type="ORF">ENS59_01345</name>
</gene>
<comment type="catalytic activity">
    <reaction evidence="1">
        <text>ATP + protein L-histidine = ADP + protein N-phospho-L-histidine.</text>
        <dbReference type="EC" id="2.7.13.3"/>
    </reaction>
</comment>
<dbReference type="GO" id="GO:0005886">
    <property type="term" value="C:plasma membrane"/>
    <property type="evidence" value="ECO:0007669"/>
    <property type="project" value="UniProtKB-SubCell"/>
</dbReference>
<dbReference type="PANTHER" id="PTHR43065:SF10">
    <property type="entry name" value="PEROXIDE STRESS-ACTIVATED HISTIDINE KINASE MAK3"/>
    <property type="match status" value="1"/>
</dbReference>
<dbReference type="SUPFAM" id="SSF47384">
    <property type="entry name" value="Homodimeric domain of signal transducing histidine kinase"/>
    <property type="match status" value="1"/>
</dbReference>
<dbReference type="InterPro" id="IPR013656">
    <property type="entry name" value="PAS_4"/>
</dbReference>
<feature type="domain" description="Histidine kinase" evidence="15">
    <location>
        <begin position="520"/>
        <end position="747"/>
    </location>
</feature>
<dbReference type="InterPro" id="IPR036890">
    <property type="entry name" value="HATPase_C_sf"/>
</dbReference>
<dbReference type="PANTHER" id="PTHR43065">
    <property type="entry name" value="SENSOR HISTIDINE KINASE"/>
    <property type="match status" value="1"/>
</dbReference>
<dbReference type="InterPro" id="IPR000700">
    <property type="entry name" value="PAS-assoc_C"/>
</dbReference>
<name>A0A7C3DZE2_9SPIR</name>
<dbReference type="InterPro" id="IPR035965">
    <property type="entry name" value="PAS-like_dom_sf"/>
</dbReference>
<feature type="domain" description="PAC" evidence="16">
    <location>
        <begin position="430"/>
        <end position="482"/>
    </location>
</feature>
<sequence>MNSMTRRVVPLSIKVILIIVGSQLLLYILFALLILRGSTDAINASEQDSFRLLGHTIHWSIDDELASAELALEYLIQDPELIKRFAERDRQGLYEYLKDKYEPIKDRVVRFHFHLPDGTSFLRMHNPERYGDSLLELRPMVRDVLNLKQKVRGIELGRDGLGLRVLLPLWRDGEFLGAVEFGMEFGSAYVEKLKQKYGGNYYIFLFGPSDRYTLVAGTLDKPRCPTADRLIEALRRGESQLSLDCSHARAVGLYPYRDYSGAVIGFIKVELDKIPLSDALGDIQKQLVMLGLVLVLSLLGASLYAMNSFLSPLGELVSRTHLISEKILAGDVSYRGSISHGATEYQEIIGAVNRIIDALRERESLLQAIVEGIPGIVYYVDRSYQVLWANALTLSRFPFIMEEYLKSYSSGFFEQERNLVLRAFNSGAIESTDACYILNQTEQECWEHVAVPVFDTDGQVTHVIRISQDISDKRRAELELRELNETLERRVEEEIQRRQEGERIAEQQSRLAAIGELATGMAHEITQPLNAIAFSVENIKNRFYQQNLDKDYLDKKTLAIVSDIERVRRVIEHVRLFARGGPSDYETKFSVNHCVENALSLMGTQLATHGIDIVLELNKDLPESLGNPFQYEQVVINLLSNARDAVEERLLQDAAIDASHTASGRIRIRTDLTASGIILMIEDNGIGLPRGEERRIFDPFFTTKPPGKGTGLGLSISYGIINQMGGTIRFEALEGGTRVLVETPLLSESAGGEA</sequence>
<comment type="subcellular location">
    <subcellularLocation>
        <location evidence="2">Cell membrane</location>
        <topology evidence="2">Multi-pass membrane protein</topology>
    </subcellularLocation>
</comment>
<keyword evidence="12" id="KW-0902">Two-component regulatory system</keyword>
<proteinExistence type="predicted"/>
<keyword evidence="13" id="KW-0175">Coiled coil</keyword>
<evidence type="ECO:0000256" key="7">
    <source>
        <dbReference type="ARBA" id="ARBA00022692"/>
    </source>
</evidence>
<dbReference type="InterPro" id="IPR003594">
    <property type="entry name" value="HATPase_dom"/>
</dbReference>
<evidence type="ECO:0000259" key="15">
    <source>
        <dbReference type="PROSITE" id="PS50109"/>
    </source>
</evidence>
<dbReference type="InterPro" id="IPR003661">
    <property type="entry name" value="HisK_dim/P_dom"/>
</dbReference>
<evidence type="ECO:0000256" key="11">
    <source>
        <dbReference type="ARBA" id="ARBA00022989"/>
    </source>
</evidence>
<dbReference type="InterPro" id="IPR005467">
    <property type="entry name" value="His_kinase_dom"/>
</dbReference>
<dbReference type="InterPro" id="IPR029151">
    <property type="entry name" value="Sensor-like_sf"/>
</dbReference>
<dbReference type="Gene3D" id="3.30.450.20">
    <property type="entry name" value="PAS domain"/>
    <property type="match status" value="1"/>
</dbReference>